<dbReference type="InterPro" id="IPR029787">
    <property type="entry name" value="Nucleotide_cyclase"/>
</dbReference>
<comment type="catalytic activity">
    <reaction evidence="2">
        <text>2 GTP = 3',3'-c-di-GMP + 2 diphosphate</text>
        <dbReference type="Rhea" id="RHEA:24898"/>
        <dbReference type="ChEBI" id="CHEBI:33019"/>
        <dbReference type="ChEBI" id="CHEBI:37565"/>
        <dbReference type="ChEBI" id="CHEBI:58805"/>
        <dbReference type="EC" id="2.7.7.65"/>
    </reaction>
</comment>
<evidence type="ECO:0000313" key="7">
    <source>
        <dbReference type="Proteomes" id="UP000008130"/>
    </source>
</evidence>
<dbReference type="EMBL" id="CP002568">
    <property type="protein sequence ID" value="ADZ70216.1"/>
    <property type="molecule type" value="Genomic_DNA"/>
</dbReference>
<gene>
    <name evidence="6" type="ordered locus">SL003B_1789</name>
</gene>
<dbReference type="InterPro" id="IPR000014">
    <property type="entry name" value="PAS"/>
</dbReference>
<dbReference type="PROSITE" id="PS50887">
    <property type="entry name" value="GGDEF"/>
    <property type="match status" value="1"/>
</dbReference>
<dbReference type="Gene3D" id="3.30.450.20">
    <property type="entry name" value="PAS domain"/>
    <property type="match status" value="1"/>
</dbReference>
<protein>
    <recommendedName>
        <fullName evidence="1">diguanylate cyclase</fullName>
        <ecNumber evidence="1">2.7.7.65</ecNumber>
    </recommendedName>
</protein>
<dbReference type="RefSeq" id="WP_013652533.1">
    <property type="nucleotide sequence ID" value="NC_015259.1"/>
</dbReference>
<dbReference type="KEGG" id="pgv:SL003B_1789"/>
<dbReference type="NCBIfam" id="TIGR00254">
    <property type="entry name" value="GGDEF"/>
    <property type="match status" value="1"/>
</dbReference>
<evidence type="ECO:0000256" key="1">
    <source>
        <dbReference type="ARBA" id="ARBA00012528"/>
    </source>
</evidence>
<sequence length="443" mass="47705">MTAAASMRQTMGQTMGQDISEAGRFSDVGWIAAAGGACPAWLARFGLRRVAAASLQARAVPDGLPDICVATASAASAATDLQDVRSRLGDNIHLVLLLDGQVDREGLLRLIEAGADDVLVQPGEADLERALLKARRAVERQARLQAQLAESRAARDMLQAGIDNLPSPIFFKNRAGVYSGCNRAFERYIGLPKARIVGATVHDVAPEHLARVYHEADEALMQQGGVQVYEAKVRYASGEVRDVSFNKAATVDGRTGLVNGIAGAMLDITERKRLEEELKRAADRDPLTGAFNRRKFFDLAQDAERCAQQAGTPLSVLVIDVDHFKAFNDRYGHACGDAALCHLVKKLGGELAEPAVFARAGGEEFFVLLPEHGLGEAVQTAERIRHSVLTDRFSFGGQDFDLCVSIGVSVLRSGESLDETLLRADSALYKAKESGRNQVVLAP</sequence>
<dbReference type="SUPFAM" id="SSF55073">
    <property type="entry name" value="Nucleotide cyclase"/>
    <property type="match status" value="1"/>
</dbReference>
<keyword evidence="7" id="KW-1185">Reference proteome</keyword>
<dbReference type="GO" id="GO:0043709">
    <property type="term" value="P:cell adhesion involved in single-species biofilm formation"/>
    <property type="evidence" value="ECO:0007669"/>
    <property type="project" value="TreeGrafter"/>
</dbReference>
<dbReference type="GO" id="GO:1902201">
    <property type="term" value="P:negative regulation of bacterial-type flagellum-dependent cell motility"/>
    <property type="evidence" value="ECO:0007669"/>
    <property type="project" value="TreeGrafter"/>
</dbReference>
<dbReference type="CDD" id="cd00130">
    <property type="entry name" value="PAS"/>
    <property type="match status" value="1"/>
</dbReference>
<dbReference type="STRING" id="991905.SL003B_1789"/>
<dbReference type="GO" id="GO:0005886">
    <property type="term" value="C:plasma membrane"/>
    <property type="evidence" value="ECO:0007669"/>
    <property type="project" value="TreeGrafter"/>
</dbReference>
<dbReference type="InterPro" id="IPR013656">
    <property type="entry name" value="PAS_4"/>
</dbReference>
<proteinExistence type="predicted"/>
<feature type="domain" description="GGDEF" evidence="5">
    <location>
        <begin position="312"/>
        <end position="443"/>
    </location>
</feature>
<dbReference type="PANTHER" id="PTHR45138">
    <property type="entry name" value="REGULATORY COMPONENTS OF SENSORY TRANSDUCTION SYSTEM"/>
    <property type="match status" value="1"/>
</dbReference>
<dbReference type="InterPro" id="IPR000160">
    <property type="entry name" value="GGDEF_dom"/>
</dbReference>
<dbReference type="AlphaFoldDB" id="F2IUY7"/>
<dbReference type="SUPFAM" id="SSF55785">
    <property type="entry name" value="PYP-like sensor domain (PAS domain)"/>
    <property type="match status" value="1"/>
</dbReference>
<dbReference type="SMART" id="SM00267">
    <property type="entry name" value="GGDEF"/>
    <property type="match status" value="1"/>
</dbReference>
<dbReference type="Pfam" id="PF00990">
    <property type="entry name" value="GGDEF"/>
    <property type="match status" value="1"/>
</dbReference>
<dbReference type="InterPro" id="IPR035965">
    <property type="entry name" value="PAS-like_dom_sf"/>
</dbReference>
<organism evidence="6 7">
    <name type="scientific">Polymorphum gilvum (strain LMG 25793 / CGMCC 1.9160 / SL003B-26A1)</name>
    <dbReference type="NCBI Taxonomy" id="991905"/>
    <lineage>
        <taxon>Bacteria</taxon>
        <taxon>Pseudomonadati</taxon>
        <taxon>Pseudomonadota</taxon>
        <taxon>Alphaproteobacteria</taxon>
        <taxon>Rhodobacterales</taxon>
        <taxon>Paracoccaceae</taxon>
        <taxon>Polymorphum</taxon>
    </lineage>
</organism>
<feature type="domain" description="PAS" evidence="3">
    <location>
        <begin position="154"/>
        <end position="223"/>
    </location>
</feature>
<dbReference type="Pfam" id="PF08448">
    <property type="entry name" value="PAS_4"/>
    <property type="match status" value="1"/>
</dbReference>
<dbReference type="InterPro" id="IPR043128">
    <property type="entry name" value="Rev_trsase/Diguanyl_cyclase"/>
</dbReference>
<evidence type="ECO:0000259" key="4">
    <source>
        <dbReference type="PROSITE" id="PS50113"/>
    </source>
</evidence>
<name>F2IUY7_POLGS</name>
<dbReference type="GO" id="GO:0052621">
    <property type="term" value="F:diguanylate cyclase activity"/>
    <property type="evidence" value="ECO:0007669"/>
    <property type="project" value="UniProtKB-EC"/>
</dbReference>
<dbReference type="CDD" id="cd01949">
    <property type="entry name" value="GGDEF"/>
    <property type="match status" value="1"/>
</dbReference>
<dbReference type="PROSITE" id="PS50113">
    <property type="entry name" value="PAC"/>
    <property type="match status" value="1"/>
</dbReference>
<dbReference type="HOGENOM" id="CLU_000445_11_4_5"/>
<accession>F2IUY7</accession>
<dbReference type="PATRIC" id="fig|991905.3.peg.1834"/>
<dbReference type="FunFam" id="3.30.70.270:FF:000001">
    <property type="entry name" value="Diguanylate cyclase domain protein"/>
    <property type="match status" value="1"/>
</dbReference>
<dbReference type="PROSITE" id="PS50112">
    <property type="entry name" value="PAS"/>
    <property type="match status" value="1"/>
</dbReference>
<dbReference type="EC" id="2.7.7.65" evidence="1"/>
<dbReference type="InterPro" id="IPR050469">
    <property type="entry name" value="Diguanylate_Cyclase"/>
</dbReference>
<dbReference type="InterPro" id="IPR000700">
    <property type="entry name" value="PAS-assoc_C"/>
</dbReference>
<evidence type="ECO:0000259" key="3">
    <source>
        <dbReference type="PROSITE" id="PS50112"/>
    </source>
</evidence>
<dbReference type="Gene3D" id="3.30.70.270">
    <property type="match status" value="1"/>
</dbReference>
<dbReference type="NCBIfam" id="TIGR00229">
    <property type="entry name" value="sensory_box"/>
    <property type="match status" value="1"/>
</dbReference>
<evidence type="ECO:0000259" key="5">
    <source>
        <dbReference type="PROSITE" id="PS50887"/>
    </source>
</evidence>
<dbReference type="eggNOG" id="COG3706">
    <property type="taxonomic scope" value="Bacteria"/>
</dbReference>
<dbReference type="Proteomes" id="UP000008130">
    <property type="component" value="Chromosome"/>
</dbReference>
<evidence type="ECO:0000256" key="2">
    <source>
        <dbReference type="ARBA" id="ARBA00034247"/>
    </source>
</evidence>
<evidence type="ECO:0000313" key="6">
    <source>
        <dbReference type="EMBL" id="ADZ70216.1"/>
    </source>
</evidence>
<reference evidence="6 7" key="1">
    <citation type="journal article" date="2011" name="J. Bacteriol.">
        <title>Complete genome sequence of Polymorphum gilvum SL003B-26A1T, a crude oil-degrading bacterium from oil-polluted saline soil.</title>
        <authorList>
            <person name="Li S.G."/>
            <person name="Tang Y.Q."/>
            <person name="Nie Y."/>
            <person name="Cai M."/>
            <person name="Wu X.L."/>
        </authorList>
    </citation>
    <scope>NUCLEOTIDE SEQUENCE [LARGE SCALE GENOMIC DNA]</scope>
    <source>
        <strain evidence="7">LMG 25793 / CGMCC 1.9160 / SL003B-26A1</strain>
    </source>
</reference>
<feature type="domain" description="PAC" evidence="4">
    <location>
        <begin position="227"/>
        <end position="280"/>
    </location>
</feature>
<dbReference type="PANTHER" id="PTHR45138:SF9">
    <property type="entry name" value="DIGUANYLATE CYCLASE DGCM-RELATED"/>
    <property type="match status" value="1"/>
</dbReference>
<dbReference type="SMART" id="SM00091">
    <property type="entry name" value="PAS"/>
    <property type="match status" value="1"/>
</dbReference>